<evidence type="ECO:0000256" key="2">
    <source>
        <dbReference type="SAM" id="MobiDB-lite"/>
    </source>
</evidence>
<evidence type="ECO:0008006" key="5">
    <source>
        <dbReference type="Google" id="ProtNLM"/>
    </source>
</evidence>
<dbReference type="PANTHER" id="PTHR43316">
    <property type="entry name" value="HYDROLASE, HALOACID DELAHOGENASE-RELATED"/>
    <property type="match status" value="1"/>
</dbReference>
<dbReference type="OrthoDB" id="20198at2759"/>
<dbReference type="InterPro" id="IPR051540">
    <property type="entry name" value="S-2-haloacid_dehalogenase"/>
</dbReference>
<dbReference type="Proteomes" id="UP000053820">
    <property type="component" value="Unassembled WGS sequence"/>
</dbReference>
<dbReference type="SFLD" id="SFLDG01129">
    <property type="entry name" value="C1.5:_HAD__Beta-PGM__Phosphata"/>
    <property type="match status" value="1"/>
</dbReference>
<sequence>MADQSPTAPFLKLTRHRALIFDVYGTLIDWESAIYGAFESVFPDESREEVLVRYDSVEGNLQMQFPSTAYSKILELGYRQLTGQPGGTPPQVEGAGEAGMDQGASSSGVTQEKVSSTSVPSDDAERFGASIADWKPFPDTVAALHRLKKRFALVVLSNVDDASFEGTHQRLSSPDYPGSAYHTVTPNSPFSLVLTAQKVGAYKPNPLMLEAALKQLSPNPDPSLPSEPSVQIHSSEVLVVANSIRHDIIPSMQRGLRNVWVSRHGVNFIGNKVGSLVTEKEGATDGRHPYTWRFDTLGSMADAVEEEERS</sequence>
<proteinExistence type="predicted"/>
<dbReference type="EMBL" id="KN839859">
    <property type="protein sequence ID" value="KIJ61832.1"/>
    <property type="molecule type" value="Genomic_DNA"/>
</dbReference>
<dbReference type="InterPro" id="IPR036412">
    <property type="entry name" value="HAD-like_sf"/>
</dbReference>
<dbReference type="Gene3D" id="3.40.50.1000">
    <property type="entry name" value="HAD superfamily/HAD-like"/>
    <property type="match status" value="1"/>
</dbReference>
<gene>
    <name evidence="3" type="ORF">HYDPIDRAFT_115299</name>
</gene>
<reference evidence="3 4" key="1">
    <citation type="submission" date="2014-04" db="EMBL/GenBank/DDBJ databases">
        <title>Evolutionary Origins and Diversification of the Mycorrhizal Mutualists.</title>
        <authorList>
            <consortium name="DOE Joint Genome Institute"/>
            <consortium name="Mycorrhizal Genomics Consortium"/>
            <person name="Kohler A."/>
            <person name="Kuo A."/>
            <person name="Nagy L.G."/>
            <person name="Floudas D."/>
            <person name="Copeland A."/>
            <person name="Barry K.W."/>
            <person name="Cichocki N."/>
            <person name="Veneault-Fourrey C."/>
            <person name="LaButti K."/>
            <person name="Lindquist E.A."/>
            <person name="Lipzen A."/>
            <person name="Lundell T."/>
            <person name="Morin E."/>
            <person name="Murat C."/>
            <person name="Riley R."/>
            <person name="Ohm R."/>
            <person name="Sun H."/>
            <person name="Tunlid A."/>
            <person name="Henrissat B."/>
            <person name="Grigoriev I.V."/>
            <person name="Hibbett D.S."/>
            <person name="Martin F."/>
        </authorList>
    </citation>
    <scope>NUCLEOTIDE SEQUENCE [LARGE SCALE GENOMIC DNA]</scope>
    <source>
        <strain evidence="3 4">MD-312</strain>
    </source>
</reference>
<dbReference type="AlphaFoldDB" id="A0A0C9WCQ9"/>
<dbReference type="GO" id="GO:0016787">
    <property type="term" value="F:hydrolase activity"/>
    <property type="evidence" value="ECO:0007669"/>
    <property type="project" value="UniProtKB-KW"/>
</dbReference>
<accession>A0A0C9WCQ9</accession>
<dbReference type="SUPFAM" id="SSF56784">
    <property type="entry name" value="HAD-like"/>
    <property type="match status" value="1"/>
</dbReference>
<dbReference type="Pfam" id="PF00702">
    <property type="entry name" value="Hydrolase"/>
    <property type="match status" value="1"/>
</dbReference>
<organism evidence="3 4">
    <name type="scientific">Hydnomerulius pinastri MD-312</name>
    <dbReference type="NCBI Taxonomy" id="994086"/>
    <lineage>
        <taxon>Eukaryota</taxon>
        <taxon>Fungi</taxon>
        <taxon>Dikarya</taxon>
        <taxon>Basidiomycota</taxon>
        <taxon>Agaricomycotina</taxon>
        <taxon>Agaricomycetes</taxon>
        <taxon>Agaricomycetidae</taxon>
        <taxon>Boletales</taxon>
        <taxon>Boletales incertae sedis</taxon>
        <taxon>Leucogyrophana</taxon>
    </lineage>
</organism>
<feature type="region of interest" description="Disordered" evidence="2">
    <location>
        <begin position="81"/>
        <end position="123"/>
    </location>
</feature>
<evidence type="ECO:0000313" key="4">
    <source>
        <dbReference type="Proteomes" id="UP000053820"/>
    </source>
</evidence>
<keyword evidence="1" id="KW-0378">Hydrolase</keyword>
<dbReference type="Gene3D" id="1.10.150.750">
    <property type="match status" value="1"/>
</dbReference>
<feature type="compositionally biased region" description="Polar residues" evidence="2">
    <location>
        <begin position="103"/>
        <end position="120"/>
    </location>
</feature>
<keyword evidence="4" id="KW-1185">Reference proteome</keyword>
<dbReference type="PANTHER" id="PTHR43316:SF9">
    <property type="entry name" value="ACID DEHALOGENASE, PUTATIVE (AFU_ORTHOLOGUE AFUA_6G14460)-RELATED"/>
    <property type="match status" value="1"/>
</dbReference>
<dbReference type="InterPro" id="IPR023214">
    <property type="entry name" value="HAD_sf"/>
</dbReference>
<name>A0A0C9WCQ9_9AGAM</name>
<evidence type="ECO:0000256" key="1">
    <source>
        <dbReference type="ARBA" id="ARBA00022801"/>
    </source>
</evidence>
<dbReference type="HOGENOM" id="CLU_045011_3_2_1"/>
<evidence type="ECO:0000313" key="3">
    <source>
        <dbReference type="EMBL" id="KIJ61832.1"/>
    </source>
</evidence>
<dbReference type="SFLD" id="SFLDS00003">
    <property type="entry name" value="Haloacid_Dehalogenase"/>
    <property type="match status" value="1"/>
</dbReference>
<protein>
    <recommendedName>
        <fullName evidence="5">Haloacid dehalogenase</fullName>
    </recommendedName>
</protein>